<protein>
    <submittedName>
        <fullName evidence="2">Uncharacterized protein</fullName>
    </submittedName>
</protein>
<proteinExistence type="predicted"/>
<comment type="caution">
    <text evidence="2">The sequence shown here is derived from an EMBL/GenBank/DDBJ whole genome shotgun (WGS) entry which is preliminary data.</text>
</comment>
<sequence>SKSFSTSDIPIQEQVGHFGEAGSGSEEAAAAKEAEDSRRTPMMSRK</sequence>
<accession>A0A2K3KUP0</accession>
<evidence type="ECO:0000256" key="1">
    <source>
        <dbReference type="SAM" id="MobiDB-lite"/>
    </source>
</evidence>
<dbReference type="EMBL" id="ASHM01262658">
    <property type="protein sequence ID" value="PNX70008.1"/>
    <property type="molecule type" value="Genomic_DNA"/>
</dbReference>
<organism evidence="2 3">
    <name type="scientific">Trifolium pratense</name>
    <name type="common">Red clover</name>
    <dbReference type="NCBI Taxonomy" id="57577"/>
    <lineage>
        <taxon>Eukaryota</taxon>
        <taxon>Viridiplantae</taxon>
        <taxon>Streptophyta</taxon>
        <taxon>Embryophyta</taxon>
        <taxon>Tracheophyta</taxon>
        <taxon>Spermatophyta</taxon>
        <taxon>Magnoliopsida</taxon>
        <taxon>eudicotyledons</taxon>
        <taxon>Gunneridae</taxon>
        <taxon>Pentapetalae</taxon>
        <taxon>rosids</taxon>
        <taxon>fabids</taxon>
        <taxon>Fabales</taxon>
        <taxon>Fabaceae</taxon>
        <taxon>Papilionoideae</taxon>
        <taxon>50 kb inversion clade</taxon>
        <taxon>NPAAA clade</taxon>
        <taxon>Hologalegina</taxon>
        <taxon>IRL clade</taxon>
        <taxon>Trifolieae</taxon>
        <taxon>Trifolium</taxon>
    </lineage>
</organism>
<reference evidence="2 3" key="1">
    <citation type="journal article" date="2014" name="Am. J. Bot.">
        <title>Genome assembly and annotation for red clover (Trifolium pratense; Fabaceae).</title>
        <authorList>
            <person name="Istvanek J."/>
            <person name="Jaros M."/>
            <person name="Krenek A."/>
            <person name="Repkova J."/>
        </authorList>
    </citation>
    <scope>NUCLEOTIDE SEQUENCE [LARGE SCALE GENOMIC DNA]</scope>
    <source>
        <strain evidence="3">cv. Tatra</strain>
        <tissue evidence="2">Young leaves</tissue>
    </source>
</reference>
<name>A0A2K3KUP0_TRIPR</name>
<dbReference type="Proteomes" id="UP000236291">
    <property type="component" value="Unassembled WGS sequence"/>
</dbReference>
<feature type="region of interest" description="Disordered" evidence="1">
    <location>
        <begin position="1"/>
        <end position="46"/>
    </location>
</feature>
<evidence type="ECO:0000313" key="2">
    <source>
        <dbReference type="EMBL" id="PNX70008.1"/>
    </source>
</evidence>
<dbReference type="AlphaFoldDB" id="A0A2K3KUP0"/>
<evidence type="ECO:0000313" key="3">
    <source>
        <dbReference type="Proteomes" id="UP000236291"/>
    </source>
</evidence>
<reference evidence="2 3" key="2">
    <citation type="journal article" date="2017" name="Front. Plant Sci.">
        <title>Gene Classification and Mining of Molecular Markers Useful in Red Clover (Trifolium pratense) Breeding.</title>
        <authorList>
            <person name="Istvanek J."/>
            <person name="Dluhosova J."/>
            <person name="Dluhos P."/>
            <person name="Patkova L."/>
            <person name="Nedelnik J."/>
            <person name="Repkova J."/>
        </authorList>
    </citation>
    <scope>NUCLEOTIDE SEQUENCE [LARGE SCALE GENOMIC DNA]</scope>
    <source>
        <strain evidence="3">cv. Tatra</strain>
        <tissue evidence="2">Young leaves</tissue>
    </source>
</reference>
<feature type="non-terminal residue" evidence="2">
    <location>
        <position position="1"/>
    </location>
</feature>
<feature type="compositionally biased region" description="Basic and acidic residues" evidence="1">
    <location>
        <begin position="29"/>
        <end position="39"/>
    </location>
</feature>
<gene>
    <name evidence="2" type="ORF">L195_g064691</name>
</gene>